<feature type="non-terminal residue" evidence="1">
    <location>
        <position position="34"/>
    </location>
</feature>
<dbReference type="HOGENOM" id="CLU_3378253_0_0_5"/>
<evidence type="ECO:0000313" key="1">
    <source>
        <dbReference type="EMBL" id="EJF76571.1"/>
    </source>
</evidence>
<dbReference type="EMBL" id="AIMC01000018">
    <property type="protein sequence ID" value="EJF76571.1"/>
    <property type="molecule type" value="Genomic_DNA"/>
</dbReference>
<dbReference type="Proteomes" id="UP000008748">
    <property type="component" value="Unassembled WGS sequence"/>
</dbReference>
<proteinExistence type="predicted"/>
<organism evidence="1 2">
    <name type="scientific">Bartonella birtlesii LL-WM9</name>
    <dbReference type="NCBI Taxonomy" id="1094552"/>
    <lineage>
        <taxon>Bacteria</taxon>
        <taxon>Pseudomonadati</taxon>
        <taxon>Pseudomonadota</taxon>
        <taxon>Alphaproteobacteria</taxon>
        <taxon>Hyphomicrobiales</taxon>
        <taxon>Bartonellaceae</taxon>
        <taxon>Bartonella</taxon>
    </lineage>
</organism>
<comment type="caution">
    <text evidence="1">The sequence shown here is derived from an EMBL/GenBank/DDBJ whole genome shotgun (WGS) entry which is preliminary data.</text>
</comment>
<gene>
    <name evidence="1" type="ORF">ME7_00828</name>
</gene>
<evidence type="ECO:0000313" key="2">
    <source>
        <dbReference type="Proteomes" id="UP000008748"/>
    </source>
</evidence>
<reference evidence="1 2" key="1">
    <citation type="submission" date="2012-03" db="EMBL/GenBank/DDBJ databases">
        <title>The Genome Sequence of Bartonella birtlesii LL-WM9.</title>
        <authorList>
            <consortium name="The Broad Institute Genome Sequencing Platform"/>
            <consortium name="The Broad Institute Genome Sequencing Center for Infectious Disease"/>
            <person name="Feldgarden M."/>
            <person name="Kirby J."/>
            <person name="Kosoy M."/>
            <person name="Birtles R."/>
            <person name="Probert W.S."/>
            <person name="Chiaraviglio L."/>
            <person name="Young S.K."/>
            <person name="Zeng Q."/>
            <person name="Gargeya S."/>
            <person name="Fitzgerald M."/>
            <person name="Haas B."/>
            <person name="Abouelleil A."/>
            <person name="Alvarado L."/>
            <person name="Arachchi H.M."/>
            <person name="Berlin A."/>
            <person name="Chapman S.B."/>
            <person name="Gearin G."/>
            <person name="Goldberg J."/>
            <person name="Griggs A."/>
            <person name="Gujja S."/>
            <person name="Hansen M."/>
            <person name="Heiman D."/>
            <person name="Howarth C."/>
            <person name="Larimer J."/>
            <person name="Lui A."/>
            <person name="MacDonald P.J.P."/>
            <person name="McCowen C."/>
            <person name="Montmayeur A."/>
            <person name="Murphy C."/>
            <person name="Neiman D."/>
            <person name="Pearson M."/>
            <person name="Priest M."/>
            <person name="Roberts A."/>
            <person name="Saif S."/>
            <person name="Shea T."/>
            <person name="Sisk P."/>
            <person name="Stolte C."/>
            <person name="Sykes S."/>
            <person name="Wortman J."/>
            <person name="Nusbaum C."/>
            <person name="Birren B."/>
        </authorList>
    </citation>
    <scope>NUCLEOTIDE SEQUENCE [LARGE SCALE GENOMIC DNA]</scope>
    <source>
        <strain evidence="1 2">LL-WM9</strain>
    </source>
</reference>
<sequence length="34" mass="3814">MVGGILFRGGMPPIEIWVYLMRIRIHPEGRGASC</sequence>
<accession>J0PVD8</accession>
<protein>
    <submittedName>
        <fullName evidence="1">Uncharacterized protein</fullName>
    </submittedName>
</protein>
<keyword evidence="2" id="KW-1185">Reference proteome</keyword>
<name>J0PVD8_9HYPH</name>
<dbReference type="AlphaFoldDB" id="J0PVD8"/>